<accession>A0A517ZJI5</accession>
<sequence length="115" mass="13159">MSATLRADLLPNLWFQMETIEATRTGATGFASASEMHAELHSKRAKFFVSKRKTLAEPVALWRITVINLAKYLCDVDHLRKFTARGARLLEINSYDWGVHFAVIYPIVMRRAHIV</sequence>
<keyword evidence="2" id="KW-1185">Reference proteome</keyword>
<organism evidence="1 2">
    <name type="scientific">Symmachiella dynata</name>
    <dbReference type="NCBI Taxonomy" id="2527995"/>
    <lineage>
        <taxon>Bacteria</taxon>
        <taxon>Pseudomonadati</taxon>
        <taxon>Planctomycetota</taxon>
        <taxon>Planctomycetia</taxon>
        <taxon>Planctomycetales</taxon>
        <taxon>Planctomycetaceae</taxon>
        <taxon>Symmachiella</taxon>
    </lineage>
</organism>
<dbReference type="KEGG" id="sdyn:Mal52_11190"/>
<dbReference type="EMBL" id="CP036276">
    <property type="protein sequence ID" value="QDU42652.1"/>
    <property type="molecule type" value="Genomic_DNA"/>
</dbReference>
<name>A0A517ZJI5_9PLAN</name>
<evidence type="ECO:0000313" key="2">
    <source>
        <dbReference type="Proteomes" id="UP000319383"/>
    </source>
</evidence>
<dbReference type="Proteomes" id="UP000319383">
    <property type="component" value="Chromosome"/>
</dbReference>
<dbReference type="AlphaFoldDB" id="A0A517ZJI5"/>
<proteinExistence type="predicted"/>
<reference evidence="1 2" key="1">
    <citation type="submission" date="2019-02" db="EMBL/GenBank/DDBJ databases">
        <title>Deep-cultivation of Planctomycetes and their phenomic and genomic characterization uncovers novel biology.</title>
        <authorList>
            <person name="Wiegand S."/>
            <person name="Jogler M."/>
            <person name="Boedeker C."/>
            <person name="Pinto D."/>
            <person name="Vollmers J."/>
            <person name="Rivas-Marin E."/>
            <person name="Kohn T."/>
            <person name="Peeters S.H."/>
            <person name="Heuer A."/>
            <person name="Rast P."/>
            <person name="Oberbeckmann S."/>
            <person name="Bunk B."/>
            <person name="Jeske O."/>
            <person name="Meyerdierks A."/>
            <person name="Storesund J.E."/>
            <person name="Kallscheuer N."/>
            <person name="Luecker S."/>
            <person name="Lage O.M."/>
            <person name="Pohl T."/>
            <person name="Merkel B.J."/>
            <person name="Hornburger P."/>
            <person name="Mueller R.-W."/>
            <person name="Bruemmer F."/>
            <person name="Labrenz M."/>
            <person name="Spormann A.M."/>
            <person name="Op den Camp H."/>
            <person name="Overmann J."/>
            <person name="Amann R."/>
            <person name="Jetten M.S.M."/>
            <person name="Mascher T."/>
            <person name="Medema M.H."/>
            <person name="Devos D.P."/>
            <person name="Kaster A.-K."/>
            <person name="Ovreas L."/>
            <person name="Rohde M."/>
            <person name="Galperin M.Y."/>
            <person name="Jogler C."/>
        </authorList>
    </citation>
    <scope>NUCLEOTIDE SEQUENCE [LARGE SCALE GENOMIC DNA]</scope>
    <source>
        <strain evidence="1 2">Mal52</strain>
    </source>
</reference>
<evidence type="ECO:0000313" key="1">
    <source>
        <dbReference type="EMBL" id="QDU42652.1"/>
    </source>
</evidence>
<protein>
    <submittedName>
        <fullName evidence="1">Uncharacterized protein</fullName>
    </submittedName>
</protein>
<gene>
    <name evidence="1" type="ORF">Mal52_11190</name>
</gene>